<evidence type="ECO:0000256" key="7">
    <source>
        <dbReference type="ARBA" id="ARBA00022989"/>
    </source>
</evidence>
<dbReference type="PROSITE" id="PS00211">
    <property type="entry name" value="ABC_TRANSPORTER_1"/>
    <property type="match status" value="1"/>
</dbReference>
<evidence type="ECO:0000256" key="4">
    <source>
        <dbReference type="ARBA" id="ARBA00022692"/>
    </source>
</evidence>
<keyword evidence="4 9" id="KW-0812">Transmembrane</keyword>
<dbReference type="InterPro" id="IPR003593">
    <property type="entry name" value="AAA+_ATPase"/>
</dbReference>
<dbReference type="GO" id="GO:0016887">
    <property type="term" value="F:ATP hydrolysis activity"/>
    <property type="evidence" value="ECO:0007669"/>
    <property type="project" value="InterPro"/>
</dbReference>
<dbReference type="GO" id="GO:0005524">
    <property type="term" value="F:ATP binding"/>
    <property type="evidence" value="ECO:0007669"/>
    <property type="project" value="UniProtKB-KW"/>
</dbReference>
<evidence type="ECO:0000256" key="2">
    <source>
        <dbReference type="ARBA" id="ARBA00022448"/>
    </source>
</evidence>
<dbReference type="Gene3D" id="3.40.50.300">
    <property type="entry name" value="P-loop containing nucleotide triphosphate hydrolases"/>
    <property type="match status" value="1"/>
</dbReference>
<dbReference type="CDD" id="cd18547">
    <property type="entry name" value="ABC_6TM_Tm288_like"/>
    <property type="match status" value="1"/>
</dbReference>
<dbReference type="PANTHER" id="PTHR24221:SF499">
    <property type="entry name" value="FATTY ACID ABC TRANSPORTER ATP-BINDING_PERMEASE PROTEIN"/>
    <property type="match status" value="1"/>
</dbReference>
<organism evidence="12 13">
    <name type="scientific">Qingrenia yutianensis</name>
    <dbReference type="NCBI Taxonomy" id="2763676"/>
    <lineage>
        <taxon>Bacteria</taxon>
        <taxon>Bacillati</taxon>
        <taxon>Bacillota</taxon>
        <taxon>Clostridia</taxon>
        <taxon>Eubacteriales</taxon>
        <taxon>Oscillospiraceae</taxon>
        <taxon>Qingrenia</taxon>
    </lineage>
</organism>
<keyword evidence="2" id="KW-0813">Transport</keyword>
<dbReference type="Proteomes" id="UP000647416">
    <property type="component" value="Unassembled WGS sequence"/>
</dbReference>
<keyword evidence="6 12" id="KW-0067">ATP-binding</keyword>
<dbReference type="Pfam" id="PF00664">
    <property type="entry name" value="ABC_membrane"/>
    <property type="match status" value="1"/>
</dbReference>
<dbReference type="SUPFAM" id="SSF52540">
    <property type="entry name" value="P-loop containing nucleoside triphosphate hydrolases"/>
    <property type="match status" value="1"/>
</dbReference>
<feature type="domain" description="ABC transmembrane type-1" evidence="11">
    <location>
        <begin position="35"/>
        <end position="318"/>
    </location>
</feature>
<evidence type="ECO:0000256" key="9">
    <source>
        <dbReference type="SAM" id="Phobius"/>
    </source>
</evidence>
<evidence type="ECO:0000313" key="13">
    <source>
        <dbReference type="Proteomes" id="UP000647416"/>
    </source>
</evidence>
<dbReference type="Gene3D" id="1.20.1560.10">
    <property type="entry name" value="ABC transporter type 1, transmembrane domain"/>
    <property type="match status" value="1"/>
</dbReference>
<accession>A0A926IN74</accession>
<keyword evidence="13" id="KW-1185">Reference proteome</keyword>
<keyword evidence="3" id="KW-1003">Cell membrane</keyword>
<dbReference type="InterPro" id="IPR036640">
    <property type="entry name" value="ABC1_TM_sf"/>
</dbReference>
<protein>
    <submittedName>
        <fullName evidence="12">ABC transporter ATP-binding protein</fullName>
    </submittedName>
</protein>
<feature type="transmembrane region" description="Helical" evidence="9">
    <location>
        <begin position="153"/>
        <end position="186"/>
    </location>
</feature>
<feature type="domain" description="ABC transporter" evidence="10">
    <location>
        <begin position="383"/>
        <end position="617"/>
    </location>
</feature>
<dbReference type="RefSeq" id="WP_262432212.1">
    <property type="nucleotide sequence ID" value="NZ_JACRTE010000009.1"/>
</dbReference>
<reference evidence="12" key="1">
    <citation type="submission" date="2020-08" db="EMBL/GenBank/DDBJ databases">
        <title>Genome public.</title>
        <authorList>
            <person name="Liu C."/>
            <person name="Sun Q."/>
        </authorList>
    </citation>
    <scope>NUCLEOTIDE SEQUENCE</scope>
    <source>
        <strain evidence="12">NSJ-50</strain>
    </source>
</reference>
<dbReference type="CDD" id="cd03254">
    <property type="entry name" value="ABCC_Glucan_exporter_like"/>
    <property type="match status" value="1"/>
</dbReference>
<evidence type="ECO:0000259" key="11">
    <source>
        <dbReference type="PROSITE" id="PS50929"/>
    </source>
</evidence>
<evidence type="ECO:0000256" key="1">
    <source>
        <dbReference type="ARBA" id="ARBA00004651"/>
    </source>
</evidence>
<dbReference type="SUPFAM" id="SSF90123">
    <property type="entry name" value="ABC transporter transmembrane region"/>
    <property type="match status" value="1"/>
</dbReference>
<comment type="subcellular location">
    <subcellularLocation>
        <location evidence="1">Cell membrane</location>
        <topology evidence="1">Multi-pass membrane protein</topology>
    </subcellularLocation>
</comment>
<dbReference type="InterPro" id="IPR039421">
    <property type="entry name" value="Type_1_exporter"/>
</dbReference>
<evidence type="ECO:0000313" key="12">
    <source>
        <dbReference type="EMBL" id="MBC8596832.1"/>
    </source>
</evidence>
<keyword evidence="5" id="KW-0547">Nucleotide-binding</keyword>
<dbReference type="FunFam" id="1.20.1560.10:FF:000011">
    <property type="entry name" value="Multidrug ABC transporter ATP-binding protein"/>
    <property type="match status" value="1"/>
</dbReference>
<evidence type="ECO:0000256" key="3">
    <source>
        <dbReference type="ARBA" id="ARBA00022475"/>
    </source>
</evidence>
<dbReference type="GO" id="GO:0140359">
    <property type="term" value="F:ABC-type transporter activity"/>
    <property type="evidence" value="ECO:0007669"/>
    <property type="project" value="InterPro"/>
</dbReference>
<dbReference type="PANTHER" id="PTHR24221">
    <property type="entry name" value="ATP-BINDING CASSETTE SUB-FAMILY B"/>
    <property type="match status" value="1"/>
</dbReference>
<dbReference type="EMBL" id="JACRTE010000009">
    <property type="protein sequence ID" value="MBC8596832.1"/>
    <property type="molecule type" value="Genomic_DNA"/>
</dbReference>
<keyword evidence="7 9" id="KW-1133">Transmembrane helix</keyword>
<comment type="caution">
    <text evidence="12">The sequence shown here is derived from an EMBL/GenBank/DDBJ whole genome shotgun (WGS) entry which is preliminary data.</text>
</comment>
<feature type="transmembrane region" description="Helical" evidence="9">
    <location>
        <begin position="32"/>
        <end position="55"/>
    </location>
</feature>
<dbReference type="InterPro" id="IPR003439">
    <property type="entry name" value="ABC_transporter-like_ATP-bd"/>
</dbReference>
<dbReference type="FunFam" id="3.40.50.300:FF:000287">
    <property type="entry name" value="Multidrug ABC transporter ATP-binding protein"/>
    <property type="match status" value="1"/>
</dbReference>
<evidence type="ECO:0000256" key="6">
    <source>
        <dbReference type="ARBA" id="ARBA00022840"/>
    </source>
</evidence>
<gene>
    <name evidence="12" type="ORF">H8706_08125</name>
</gene>
<name>A0A926IN74_9FIRM</name>
<dbReference type="PROSITE" id="PS50929">
    <property type="entry name" value="ABC_TM1F"/>
    <property type="match status" value="1"/>
</dbReference>
<keyword evidence="8 9" id="KW-0472">Membrane</keyword>
<evidence type="ECO:0000256" key="8">
    <source>
        <dbReference type="ARBA" id="ARBA00023136"/>
    </source>
</evidence>
<dbReference type="PROSITE" id="PS50893">
    <property type="entry name" value="ABC_TRANSPORTER_2"/>
    <property type="match status" value="1"/>
</dbReference>
<dbReference type="GO" id="GO:0005886">
    <property type="term" value="C:plasma membrane"/>
    <property type="evidence" value="ECO:0007669"/>
    <property type="project" value="UniProtKB-SubCell"/>
</dbReference>
<sequence length="622" mass="68843">MPPSRNTKPVRKPKDAGKTIKRILTYLLDYKIHLVFVVIGIIFSSVASIAGTYLLKPVINNLTSSADIPKLVRTLILMGTFYALGIIGTFMYNRLMLTISSGTLEKIRVQLFTHMQSLPIKYFDTHTHGELMSRFTSDTDTMREMLSQSIPQLFTSVISVIGVFTAMLVLSPILTLLVIAMLFLILAVIKKIGAKSSVYFKEQQREIGKVNGYIEEMIEGQKVVKVFCRESKVKDDFDVINESLCNAATSANTCANILMPIMGNLSYMHYAITAAAGAFLVIKGVIGDIGTIASFLQFTRSFSQPITQMSQQFNSVLSALAGAERIFEVLDEKSEDDNGNVTLVKAEKKDGRIVESDKYTGMWAWKIPEKTGGFSYIRLKGDVRFHNVTFGYEENKTVLNDVSLYAKPGQKIAFVGSTGAGKTTITNLINRFYDVPDGKITYDGININKIKKADLRRSLAFVLQDTHLFTGTVKENIRYGNLYASDEDVVNAAKLANAHSFIMHLPKGYDTHLSSDGANLSQGQRQLLSIARAAVANPPVLVLDEATSSIDTRTESLIEKGMDSLMHGRTVFVIAHRLSTVRNSDAIMVLENGSVIERGNHEELIAQKGKYYSLYTGAFELS</sequence>
<dbReference type="SMART" id="SM00382">
    <property type="entry name" value="AAA"/>
    <property type="match status" value="1"/>
</dbReference>
<evidence type="ECO:0000259" key="10">
    <source>
        <dbReference type="PROSITE" id="PS50893"/>
    </source>
</evidence>
<evidence type="ECO:0000256" key="5">
    <source>
        <dbReference type="ARBA" id="ARBA00022741"/>
    </source>
</evidence>
<dbReference type="InterPro" id="IPR011527">
    <property type="entry name" value="ABC1_TM_dom"/>
</dbReference>
<dbReference type="InterPro" id="IPR027417">
    <property type="entry name" value="P-loop_NTPase"/>
</dbReference>
<dbReference type="AlphaFoldDB" id="A0A926IN74"/>
<feature type="transmembrane region" description="Helical" evidence="9">
    <location>
        <begin position="267"/>
        <end position="286"/>
    </location>
</feature>
<proteinExistence type="predicted"/>
<feature type="transmembrane region" description="Helical" evidence="9">
    <location>
        <begin position="75"/>
        <end position="92"/>
    </location>
</feature>
<dbReference type="Pfam" id="PF00005">
    <property type="entry name" value="ABC_tran"/>
    <property type="match status" value="1"/>
</dbReference>
<dbReference type="InterPro" id="IPR017871">
    <property type="entry name" value="ABC_transporter-like_CS"/>
</dbReference>